<evidence type="ECO:0000313" key="6">
    <source>
        <dbReference type="Proteomes" id="UP000319257"/>
    </source>
</evidence>
<feature type="region of interest" description="Disordered" evidence="3">
    <location>
        <begin position="1"/>
        <end position="55"/>
    </location>
</feature>
<evidence type="ECO:0000256" key="3">
    <source>
        <dbReference type="SAM" id="MobiDB-lite"/>
    </source>
</evidence>
<dbReference type="GO" id="GO:0000785">
    <property type="term" value="C:chromatin"/>
    <property type="evidence" value="ECO:0007669"/>
    <property type="project" value="TreeGrafter"/>
</dbReference>
<dbReference type="Gene3D" id="1.20.920.10">
    <property type="entry name" value="Bromodomain-like"/>
    <property type="match status" value="1"/>
</dbReference>
<dbReference type="Proteomes" id="UP000319257">
    <property type="component" value="Unassembled WGS sequence"/>
</dbReference>
<dbReference type="RefSeq" id="XP_030993671.1">
    <property type="nucleotide sequence ID" value="XM_031141987.1"/>
</dbReference>
<dbReference type="InterPro" id="IPR036427">
    <property type="entry name" value="Bromodomain-like_sf"/>
</dbReference>
<dbReference type="GO" id="GO:0006355">
    <property type="term" value="P:regulation of DNA-templated transcription"/>
    <property type="evidence" value="ECO:0007669"/>
    <property type="project" value="TreeGrafter"/>
</dbReference>
<dbReference type="CDD" id="cd18186">
    <property type="entry name" value="BTB_POZ_ZBTB_KLHL-like"/>
    <property type="match status" value="1"/>
</dbReference>
<organism evidence="5 6">
    <name type="scientific">Thyridium curvatum</name>
    <dbReference type="NCBI Taxonomy" id="1093900"/>
    <lineage>
        <taxon>Eukaryota</taxon>
        <taxon>Fungi</taxon>
        <taxon>Dikarya</taxon>
        <taxon>Ascomycota</taxon>
        <taxon>Pezizomycotina</taxon>
        <taxon>Sordariomycetes</taxon>
        <taxon>Sordariomycetidae</taxon>
        <taxon>Thyridiales</taxon>
        <taxon>Thyridiaceae</taxon>
        <taxon>Thyridium</taxon>
    </lineage>
</organism>
<dbReference type="SUPFAM" id="SSF54695">
    <property type="entry name" value="POZ domain"/>
    <property type="match status" value="1"/>
</dbReference>
<dbReference type="PRINTS" id="PR00503">
    <property type="entry name" value="BROMODOMAIN"/>
</dbReference>
<comment type="caution">
    <text evidence="5">The sequence shown here is derived from an EMBL/GenBank/DDBJ whole genome shotgun (WGS) entry which is preliminary data.</text>
</comment>
<keyword evidence="6" id="KW-1185">Reference proteome</keyword>
<dbReference type="InParanoid" id="A0A507B5Q4"/>
<dbReference type="PROSITE" id="PS50014">
    <property type="entry name" value="BROMODOMAIN_2"/>
    <property type="match status" value="1"/>
</dbReference>
<feature type="domain" description="Bromo" evidence="4">
    <location>
        <begin position="359"/>
        <end position="424"/>
    </location>
</feature>
<evidence type="ECO:0000256" key="1">
    <source>
        <dbReference type="ARBA" id="ARBA00023117"/>
    </source>
</evidence>
<dbReference type="Pfam" id="PF00439">
    <property type="entry name" value="Bromodomain"/>
    <property type="match status" value="1"/>
</dbReference>
<dbReference type="GO" id="GO:0006338">
    <property type="term" value="P:chromatin remodeling"/>
    <property type="evidence" value="ECO:0007669"/>
    <property type="project" value="TreeGrafter"/>
</dbReference>
<feature type="region of interest" description="Disordered" evidence="3">
    <location>
        <begin position="239"/>
        <end position="327"/>
    </location>
</feature>
<evidence type="ECO:0000313" key="5">
    <source>
        <dbReference type="EMBL" id="TPX11960.1"/>
    </source>
</evidence>
<reference evidence="5 6" key="1">
    <citation type="submission" date="2019-06" db="EMBL/GenBank/DDBJ databases">
        <title>Draft genome sequence of the filamentous fungus Phialemoniopsis curvata isolated from diesel fuel.</title>
        <authorList>
            <person name="Varaljay V.A."/>
            <person name="Lyon W.J."/>
            <person name="Crouch A.L."/>
            <person name="Drake C.E."/>
            <person name="Hollomon J.M."/>
            <person name="Nadeau L.J."/>
            <person name="Nunn H.S."/>
            <person name="Stevenson B.S."/>
            <person name="Bojanowski C.L."/>
            <person name="Crookes-Goodson W.J."/>
        </authorList>
    </citation>
    <scope>NUCLEOTIDE SEQUENCE [LARGE SCALE GENOMIC DNA]</scope>
    <source>
        <strain evidence="5 6">D216</strain>
    </source>
</reference>
<dbReference type="PANTHER" id="PTHR22880:SF225">
    <property type="entry name" value="BROMODOMAIN-CONTAINING PROTEIN BET-1-RELATED"/>
    <property type="match status" value="1"/>
</dbReference>
<dbReference type="SUPFAM" id="SSF47370">
    <property type="entry name" value="Bromodomain"/>
    <property type="match status" value="1"/>
</dbReference>
<evidence type="ECO:0000256" key="2">
    <source>
        <dbReference type="PROSITE-ProRule" id="PRU00035"/>
    </source>
</evidence>
<evidence type="ECO:0000259" key="4">
    <source>
        <dbReference type="PROSITE" id="PS50014"/>
    </source>
</evidence>
<name>A0A507B5Q4_9PEZI</name>
<dbReference type="InterPro" id="IPR001487">
    <property type="entry name" value="Bromodomain"/>
</dbReference>
<sequence>MADPAPPEAPSAAAAPVAAAVADPAADPAANSGAPPVAAPPEDAQPAEDAQLAAPPGPFSWLDPHPIFVIILVGPEEHPYGMQMDYLCARSKYYREYFRVHSSSDSIEYVVKLPDTPAEIFAYAQNYLYTGKVFPTLETLPPYEVLIQLWKLGHQLGIDGLCDATLEAMTECRRVTETIPSTPLLVQVWHDTPEDSSIRKLLLSWAAEYMRSSISRKEFAKSLPQEVLSELVVTMSSLDGSPFPQGGKPLPEANPQGHHKNVHRIDLEEGETPAPTGTKKKARHSDVLPNGSASTQPKPAATGKKPRTSLPAHKPPKKRSTVSFVSDQPFSTDQKMNFCADLLTRMLSGPGFWTRLVGPFKEPVDPHMDGVPDYLQKITRPMDLGTMKAKMDRHEYRDEQEFVGDMRQIFSNCYTYWTKKDPMWTACEKLEKTFEEKYSQMNKWISKMEGEEMA</sequence>
<dbReference type="SMART" id="SM00297">
    <property type="entry name" value="BROMO"/>
    <property type="match status" value="1"/>
</dbReference>
<protein>
    <recommendedName>
        <fullName evidence="4">Bromo domain-containing protein</fullName>
    </recommendedName>
</protein>
<dbReference type="PANTHER" id="PTHR22880">
    <property type="entry name" value="FALZ-RELATED BROMODOMAIN-CONTAINING PROTEINS"/>
    <property type="match status" value="1"/>
</dbReference>
<dbReference type="GO" id="GO:0005634">
    <property type="term" value="C:nucleus"/>
    <property type="evidence" value="ECO:0007669"/>
    <property type="project" value="TreeGrafter"/>
</dbReference>
<dbReference type="AlphaFoldDB" id="A0A507B5Q4"/>
<proteinExistence type="predicted"/>
<gene>
    <name evidence="5" type="ORF">E0L32_007263</name>
</gene>
<feature type="compositionally biased region" description="Low complexity" evidence="3">
    <location>
        <begin position="10"/>
        <end position="51"/>
    </location>
</feature>
<dbReference type="Gene3D" id="3.30.710.10">
    <property type="entry name" value="Potassium Channel Kv1.1, Chain A"/>
    <property type="match status" value="1"/>
</dbReference>
<dbReference type="InterPro" id="IPR011333">
    <property type="entry name" value="SKP1/BTB/POZ_sf"/>
</dbReference>
<dbReference type="InterPro" id="IPR050935">
    <property type="entry name" value="Bromo_chromatin_reader"/>
</dbReference>
<dbReference type="EMBL" id="SKBQ01000044">
    <property type="protein sequence ID" value="TPX11960.1"/>
    <property type="molecule type" value="Genomic_DNA"/>
</dbReference>
<keyword evidence="1 2" id="KW-0103">Bromodomain</keyword>
<dbReference type="GeneID" id="41974710"/>
<accession>A0A507B5Q4</accession>
<dbReference type="STRING" id="1093900.A0A507B5Q4"/>
<dbReference type="OrthoDB" id="21449at2759"/>